<gene>
    <name evidence="1" type="ORF">FPQ13_12605</name>
</gene>
<name>A0A556P6L0_9BACI</name>
<proteinExistence type="predicted"/>
<dbReference type="RefSeq" id="WP_144089680.1">
    <property type="nucleotide sequence ID" value="NZ_VMHE01000042.1"/>
</dbReference>
<reference evidence="1 2" key="1">
    <citation type="submission" date="2019-07" db="EMBL/GenBank/DDBJ databases">
        <title>Allobacillus sp. nov. SKP isolated from shrimp paste of Euphausiacea.</title>
        <authorList>
            <person name="Kanchanasin P."/>
            <person name="Tanasupawat S."/>
            <person name="Shi W."/>
            <person name="Wu L."/>
            <person name="Ma J."/>
        </authorList>
    </citation>
    <scope>NUCLEOTIDE SEQUENCE [LARGE SCALE GENOMIC DNA]</scope>
    <source>
        <strain evidence="1 2">SKP4-8</strain>
    </source>
</reference>
<dbReference type="AlphaFoldDB" id="A0A556P6L0"/>
<keyword evidence="2" id="KW-1185">Reference proteome</keyword>
<organism evidence="1 2">
    <name type="scientific">Allobacillus salarius</name>
    <dbReference type="NCBI Taxonomy" id="1955272"/>
    <lineage>
        <taxon>Bacteria</taxon>
        <taxon>Bacillati</taxon>
        <taxon>Bacillota</taxon>
        <taxon>Bacilli</taxon>
        <taxon>Bacillales</taxon>
        <taxon>Bacillaceae</taxon>
        <taxon>Allobacillus</taxon>
    </lineage>
</organism>
<comment type="caution">
    <text evidence="1">The sequence shown here is derived from an EMBL/GenBank/DDBJ whole genome shotgun (WGS) entry which is preliminary data.</text>
</comment>
<evidence type="ECO:0000313" key="1">
    <source>
        <dbReference type="EMBL" id="TSJ59987.1"/>
    </source>
</evidence>
<sequence>MLGRMMYDTVTLEKQNGELIENINANVQPDMIFIDDGSLPIEESDVLIRKLDNGLVERYKVLERGFYSKQMGISAHYQCKVKKESAIKAQQHQPQQIVYNLNGANSRVNNNSSDSSTNIVNINKENLFEDLKEIIKENVEDPNEKLELIEAVHNMERNQGTNNFKDYYVKFITTAANHMTLISPFIPALTQLLE</sequence>
<dbReference type="Proteomes" id="UP000316425">
    <property type="component" value="Unassembled WGS sequence"/>
</dbReference>
<dbReference type="OrthoDB" id="799968at2"/>
<dbReference type="EMBL" id="VMHE01000042">
    <property type="protein sequence ID" value="TSJ59987.1"/>
    <property type="molecule type" value="Genomic_DNA"/>
</dbReference>
<evidence type="ECO:0000313" key="2">
    <source>
        <dbReference type="Proteomes" id="UP000316425"/>
    </source>
</evidence>
<protein>
    <submittedName>
        <fullName evidence="1">Uncharacterized protein</fullName>
    </submittedName>
</protein>
<accession>A0A556P6L0</accession>